<dbReference type="eggNOG" id="COG0582">
    <property type="taxonomic scope" value="Bacteria"/>
</dbReference>
<dbReference type="GO" id="GO:0006310">
    <property type="term" value="P:DNA recombination"/>
    <property type="evidence" value="ECO:0007669"/>
    <property type="project" value="UniProtKB-KW"/>
</dbReference>
<dbReference type="InterPro" id="IPR013762">
    <property type="entry name" value="Integrase-like_cat_sf"/>
</dbReference>
<evidence type="ECO:0000256" key="4">
    <source>
        <dbReference type="ARBA" id="ARBA00023172"/>
    </source>
</evidence>
<evidence type="ECO:0000313" key="6">
    <source>
        <dbReference type="EMBL" id="KEZ12989.1"/>
    </source>
</evidence>
<protein>
    <submittedName>
        <fullName evidence="6">Phage integrase</fullName>
    </submittedName>
</protein>
<dbReference type="InterPro" id="IPR011010">
    <property type="entry name" value="DNA_brk_join_enz"/>
</dbReference>
<dbReference type="GO" id="GO:0015074">
    <property type="term" value="P:DNA integration"/>
    <property type="evidence" value="ECO:0007669"/>
    <property type="project" value="UniProtKB-KW"/>
</dbReference>
<evidence type="ECO:0000256" key="2">
    <source>
        <dbReference type="ARBA" id="ARBA00022908"/>
    </source>
</evidence>
<accession>A0A084E4U7</accession>
<dbReference type="InterPro" id="IPR002104">
    <property type="entry name" value="Integrase_catalytic"/>
</dbReference>
<dbReference type="PROSITE" id="PS51898">
    <property type="entry name" value="TYR_RECOMBINASE"/>
    <property type="match status" value="1"/>
</dbReference>
<evidence type="ECO:0000313" key="7">
    <source>
        <dbReference type="Proteomes" id="UP000028534"/>
    </source>
</evidence>
<feature type="domain" description="Tyr recombinase" evidence="5">
    <location>
        <begin position="202"/>
        <end position="412"/>
    </location>
</feature>
<evidence type="ECO:0000259" key="5">
    <source>
        <dbReference type="PROSITE" id="PS51898"/>
    </source>
</evidence>
<keyword evidence="3" id="KW-0238">DNA-binding</keyword>
<keyword evidence="4" id="KW-0233">DNA recombination</keyword>
<dbReference type="InterPro" id="IPR053876">
    <property type="entry name" value="Phage_int_M"/>
</dbReference>
<dbReference type="Gene3D" id="1.10.150.130">
    <property type="match status" value="1"/>
</dbReference>
<dbReference type="InterPro" id="IPR025166">
    <property type="entry name" value="Integrase_DNA_bind_dom"/>
</dbReference>
<name>A0A084E4U7_SPHYA</name>
<reference evidence="6 7" key="1">
    <citation type="submission" date="2014-03" db="EMBL/GenBank/DDBJ databases">
        <title>Genome sequence of Sphingobium yanoikuyae B1.</title>
        <authorList>
            <person name="Gan H.M."/>
            <person name="Gan H.Y."/>
            <person name="Savka M.A."/>
        </authorList>
    </citation>
    <scope>NUCLEOTIDE SEQUENCE [LARGE SCALE GENOMIC DNA]</scope>
    <source>
        <strain evidence="6 7">B1</strain>
    </source>
</reference>
<dbReference type="PANTHER" id="PTHR30629:SF2">
    <property type="entry name" value="PROPHAGE INTEGRASE INTS-RELATED"/>
    <property type="match status" value="1"/>
</dbReference>
<dbReference type="PATRIC" id="fig|13690.10.peg.5209"/>
<comment type="similarity">
    <text evidence="1">Belongs to the 'phage' integrase family.</text>
</comment>
<dbReference type="PANTHER" id="PTHR30629">
    <property type="entry name" value="PROPHAGE INTEGRASE"/>
    <property type="match status" value="1"/>
</dbReference>
<dbReference type="Gene3D" id="3.30.160.390">
    <property type="entry name" value="Integrase, DNA-binding domain"/>
    <property type="match status" value="1"/>
</dbReference>
<gene>
    <name evidence="6" type="ORF">CP98_05038</name>
</gene>
<dbReference type="RefSeq" id="WP_080727372.1">
    <property type="nucleotide sequence ID" value="NZ_JGVR01000061.1"/>
</dbReference>
<dbReference type="AlphaFoldDB" id="A0A084E4U7"/>
<dbReference type="SUPFAM" id="SSF56349">
    <property type="entry name" value="DNA breaking-rejoining enzymes"/>
    <property type="match status" value="1"/>
</dbReference>
<dbReference type="GO" id="GO:0003677">
    <property type="term" value="F:DNA binding"/>
    <property type="evidence" value="ECO:0007669"/>
    <property type="project" value="UniProtKB-KW"/>
</dbReference>
<proteinExistence type="inferred from homology"/>
<dbReference type="InterPro" id="IPR010998">
    <property type="entry name" value="Integrase_recombinase_N"/>
</dbReference>
<dbReference type="InterPro" id="IPR050808">
    <property type="entry name" value="Phage_Integrase"/>
</dbReference>
<evidence type="ECO:0000256" key="3">
    <source>
        <dbReference type="ARBA" id="ARBA00023125"/>
    </source>
</evidence>
<keyword evidence="2" id="KW-0229">DNA integration</keyword>
<dbReference type="Pfam" id="PF13356">
    <property type="entry name" value="Arm-DNA-bind_3"/>
    <property type="match status" value="1"/>
</dbReference>
<dbReference type="Pfam" id="PF22022">
    <property type="entry name" value="Phage_int_M"/>
    <property type="match status" value="1"/>
</dbReference>
<dbReference type="InterPro" id="IPR038488">
    <property type="entry name" value="Integrase_DNA-bd_sf"/>
</dbReference>
<organism evidence="6 7">
    <name type="scientific">Sphingobium yanoikuyae</name>
    <name type="common">Sphingomonas yanoikuyae</name>
    <dbReference type="NCBI Taxonomy" id="13690"/>
    <lineage>
        <taxon>Bacteria</taxon>
        <taxon>Pseudomonadati</taxon>
        <taxon>Pseudomonadota</taxon>
        <taxon>Alphaproteobacteria</taxon>
        <taxon>Sphingomonadales</taxon>
        <taxon>Sphingomonadaceae</taxon>
        <taxon>Sphingobium</taxon>
    </lineage>
</organism>
<dbReference type="EMBL" id="JGVR01000061">
    <property type="protein sequence ID" value="KEZ12989.1"/>
    <property type="molecule type" value="Genomic_DNA"/>
</dbReference>
<dbReference type="Proteomes" id="UP000028534">
    <property type="component" value="Unassembled WGS sequence"/>
</dbReference>
<dbReference type="Gene3D" id="1.10.443.10">
    <property type="entry name" value="Intergrase catalytic core"/>
    <property type="match status" value="1"/>
</dbReference>
<evidence type="ECO:0000256" key="1">
    <source>
        <dbReference type="ARBA" id="ARBA00008857"/>
    </source>
</evidence>
<sequence>MLTDAAIRKAKPKDKDYKLADSGGLYLFVTKAGHRSWRLKYRFADKERRLVLGSYPDVSLAEARDLRDDAKRLLRDGRDPVIEAKKRKLANLVQMENTFEKVGRQWYADQVARWKPVHAADVITSLERDIFPAIGGLPITDIDEPLLLATLKKVEARGAIETSHRLLQRCSSIFKYGKGIGACRENPAVDMKVSLKPVPPARRWPALTELDQLQALIRAVDCSASHPITRLASRMMALTAQRPGMIRTAPWSEFEGIDWDNPDELAERPLWRISASRIKLVLELREDEAFEHLVPLSRQAVEVLHAARRLSGRGPLVFPGARSGLEPLSENAVGYLYNRIGYKGRHVPHGWRSSFSTTMNGLVERTHPGSDRLLIDRLIIDLMLAHIPAGMSGSELIYNRAAYMERRRELAQQWADMLLHDQLAANVLLEGRRRSKSNTR</sequence>
<comment type="caution">
    <text evidence="6">The sequence shown here is derived from an EMBL/GenBank/DDBJ whole genome shotgun (WGS) entry which is preliminary data.</text>
</comment>
<dbReference type="CDD" id="cd00801">
    <property type="entry name" value="INT_P4_C"/>
    <property type="match status" value="1"/>
</dbReference>